<accession>A0A934I770</accession>
<evidence type="ECO:0000256" key="2">
    <source>
        <dbReference type="ARBA" id="ARBA00005983"/>
    </source>
</evidence>
<sequence>MRALMLSNPNSTALTSQVTRQIVAPLMAAADLTSEFTQYPGHAEDICTGLTRRDVDLVIVVGGDGTVNEVINGLVGPDPENRLSPGELPRVAVIPTGSANVFARALGLPNEPAEAAARVRDLIASDTWRRLPLGRVEDRWFCVNAGFGLDANVISLMEDLRDAGKSATPWRYAAVTATAWQRLRRRPPAITYEAHSSRGLRTGSEVPFLVVSNTNPWIYAGPVPVVTNPEQKLDAGLSLYALRDIEGPGGLVALLHATGIGNRIWRPLRVDLREIRVDDISKLTLTSPRPLKWQVDGESAGKTKRLQLSSYADVIDVVSPADNESE</sequence>
<protein>
    <submittedName>
        <fullName evidence="4">Diacylglycerol kinase</fullName>
    </submittedName>
</protein>
<organism evidence="4 5">
    <name type="scientific">Corynebacterium meridianum</name>
    <dbReference type="NCBI Taxonomy" id="2765363"/>
    <lineage>
        <taxon>Bacteria</taxon>
        <taxon>Bacillati</taxon>
        <taxon>Actinomycetota</taxon>
        <taxon>Actinomycetes</taxon>
        <taxon>Mycobacteriales</taxon>
        <taxon>Corynebacteriaceae</taxon>
        <taxon>Corynebacterium</taxon>
    </lineage>
</organism>
<feature type="domain" description="DAGKc" evidence="3">
    <location>
        <begin position="1"/>
        <end position="140"/>
    </location>
</feature>
<keyword evidence="4" id="KW-0418">Kinase</keyword>
<dbReference type="RefSeq" id="WP_198738642.1">
    <property type="nucleotide sequence ID" value="NZ_JAEIOS010000012.1"/>
</dbReference>
<dbReference type="GO" id="GO:0005886">
    <property type="term" value="C:plasma membrane"/>
    <property type="evidence" value="ECO:0007669"/>
    <property type="project" value="TreeGrafter"/>
</dbReference>
<dbReference type="GO" id="GO:0004143">
    <property type="term" value="F:ATP-dependent diacylglycerol kinase activity"/>
    <property type="evidence" value="ECO:0007669"/>
    <property type="project" value="TreeGrafter"/>
</dbReference>
<dbReference type="PROSITE" id="PS50146">
    <property type="entry name" value="DAGK"/>
    <property type="match status" value="1"/>
</dbReference>
<reference evidence="4" key="1">
    <citation type="submission" date="2020-12" db="EMBL/GenBank/DDBJ databases">
        <title>Genome public.</title>
        <authorList>
            <person name="Sun Q."/>
        </authorList>
    </citation>
    <scope>NUCLEOTIDE SEQUENCE</scope>
    <source>
        <strain evidence="4">CCM 8863</strain>
    </source>
</reference>
<dbReference type="InterPro" id="IPR001206">
    <property type="entry name" value="Diacylglycerol_kinase_cat_dom"/>
</dbReference>
<dbReference type="InterPro" id="IPR017438">
    <property type="entry name" value="ATP-NAD_kinase_N"/>
</dbReference>
<comment type="similarity">
    <text evidence="2">Belongs to the diacylglycerol/lipid kinase family.</text>
</comment>
<dbReference type="Gene3D" id="3.40.50.10330">
    <property type="entry name" value="Probable inorganic polyphosphate/atp-NAD kinase, domain 1"/>
    <property type="match status" value="1"/>
</dbReference>
<gene>
    <name evidence="4" type="ORF">JDV75_07520</name>
</gene>
<dbReference type="SUPFAM" id="SSF111331">
    <property type="entry name" value="NAD kinase/diacylglycerol kinase-like"/>
    <property type="match status" value="1"/>
</dbReference>
<dbReference type="AlphaFoldDB" id="A0A934I770"/>
<comment type="cofactor">
    <cofactor evidence="1">
        <name>Mg(2+)</name>
        <dbReference type="ChEBI" id="CHEBI:18420"/>
    </cofactor>
</comment>
<evidence type="ECO:0000256" key="1">
    <source>
        <dbReference type="ARBA" id="ARBA00001946"/>
    </source>
</evidence>
<evidence type="ECO:0000313" key="4">
    <source>
        <dbReference type="EMBL" id="MBI8989612.1"/>
    </source>
</evidence>
<dbReference type="Gene3D" id="2.60.200.40">
    <property type="match status" value="1"/>
</dbReference>
<dbReference type="InterPro" id="IPR016064">
    <property type="entry name" value="NAD/diacylglycerol_kinase_sf"/>
</dbReference>
<name>A0A934I770_9CORY</name>
<keyword evidence="4" id="KW-0808">Transferase</keyword>
<dbReference type="PANTHER" id="PTHR12358">
    <property type="entry name" value="SPHINGOSINE KINASE"/>
    <property type="match status" value="1"/>
</dbReference>
<dbReference type="PANTHER" id="PTHR12358:SF106">
    <property type="entry name" value="LIPID KINASE YEGS"/>
    <property type="match status" value="1"/>
</dbReference>
<dbReference type="SMART" id="SM00046">
    <property type="entry name" value="DAGKc"/>
    <property type="match status" value="1"/>
</dbReference>
<proteinExistence type="inferred from homology"/>
<dbReference type="Pfam" id="PF00781">
    <property type="entry name" value="DAGK_cat"/>
    <property type="match status" value="1"/>
</dbReference>
<dbReference type="InterPro" id="IPR050187">
    <property type="entry name" value="Lipid_Phosphate_FormReg"/>
</dbReference>
<comment type="caution">
    <text evidence="4">The sequence shown here is derived from an EMBL/GenBank/DDBJ whole genome shotgun (WGS) entry which is preliminary data.</text>
</comment>
<evidence type="ECO:0000259" key="3">
    <source>
        <dbReference type="PROSITE" id="PS50146"/>
    </source>
</evidence>
<evidence type="ECO:0000313" key="5">
    <source>
        <dbReference type="Proteomes" id="UP000645966"/>
    </source>
</evidence>
<dbReference type="Proteomes" id="UP000645966">
    <property type="component" value="Unassembled WGS sequence"/>
</dbReference>
<keyword evidence="5" id="KW-1185">Reference proteome</keyword>
<dbReference type="EMBL" id="JAEIOS010000012">
    <property type="protein sequence ID" value="MBI8989612.1"/>
    <property type="molecule type" value="Genomic_DNA"/>
</dbReference>